<feature type="region of interest" description="Disordered" evidence="7">
    <location>
        <begin position="345"/>
        <end position="379"/>
    </location>
</feature>
<feature type="compositionally biased region" description="Basic and acidic residues" evidence="7">
    <location>
        <begin position="1277"/>
        <end position="1289"/>
    </location>
</feature>
<feature type="compositionally biased region" description="Polar residues" evidence="7">
    <location>
        <begin position="1117"/>
        <end position="1126"/>
    </location>
</feature>
<feature type="compositionally biased region" description="Basic and acidic residues" evidence="7">
    <location>
        <begin position="821"/>
        <end position="839"/>
    </location>
</feature>
<proteinExistence type="predicted"/>
<evidence type="ECO:0000313" key="10">
    <source>
        <dbReference type="EMBL" id="CAH1402101.1"/>
    </source>
</evidence>
<evidence type="ECO:0008006" key="12">
    <source>
        <dbReference type="Google" id="ProtNLM"/>
    </source>
</evidence>
<feature type="domain" description="LIM zinc-binding" evidence="8">
    <location>
        <begin position="1668"/>
        <end position="1727"/>
    </location>
</feature>
<feature type="domain" description="LIM zinc-binding" evidence="8">
    <location>
        <begin position="1728"/>
        <end position="1783"/>
    </location>
</feature>
<feature type="compositionally biased region" description="Polar residues" evidence="7">
    <location>
        <begin position="1373"/>
        <end position="1392"/>
    </location>
</feature>
<evidence type="ECO:0000256" key="2">
    <source>
        <dbReference type="ARBA" id="ARBA00022490"/>
    </source>
</evidence>
<dbReference type="SUPFAM" id="SSF50156">
    <property type="entry name" value="PDZ domain-like"/>
    <property type="match status" value="1"/>
</dbReference>
<evidence type="ECO:0000256" key="6">
    <source>
        <dbReference type="PROSITE-ProRule" id="PRU00125"/>
    </source>
</evidence>
<organism evidence="10 11">
    <name type="scientific">Nezara viridula</name>
    <name type="common">Southern green stink bug</name>
    <name type="synonym">Cimex viridulus</name>
    <dbReference type="NCBI Taxonomy" id="85310"/>
    <lineage>
        <taxon>Eukaryota</taxon>
        <taxon>Metazoa</taxon>
        <taxon>Ecdysozoa</taxon>
        <taxon>Arthropoda</taxon>
        <taxon>Hexapoda</taxon>
        <taxon>Insecta</taxon>
        <taxon>Pterygota</taxon>
        <taxon>Neoptera</taxon>
        <taxon>Paraneoptera</taxon>
        <taxon>Hemiptera</taxon>
        <taxon>Heteroptera</taxon>
        <taxon>Panheteroptera</taxon>
        <taxon>Pentatomomorpha</taxon>
        <taxon>Pentatomoidea</taxon>
        <taxon>Pentatomidae</taxon>
        <taxon>Pentatominae</taxon>
        <taxon>Nezara</taxon>
    </lineage>
</organism>
<dbReference type="InterPro" id="IPR001781">
    <property type="entry name" value="Znf_LIM"/>
</dbReference>
<reference evidence="10" key="1">
    <citation type="submission" date="2022-01" db="EMBL/GenBank/DDBJ databases">
        <authorList>
            <person name="King R."/>
        </authorList>
    </citation>
    <scope>NUCLEOTIDE SEQUENCE</scope>
</reference>
<dbReference type="Gene3D" id="2.30.42.10">
    <property type="match status" value="1"/>
</dbReference>
<dbReference type="FunFam" id="2.10.110.10:FF:000073">
    <property type="entry name" value="Uncharacterized protein, isoform Z"/>
    <property type="match status" value="1"/>
</dbReference>
<feature type="region of interest" description="Disordered" evidence="7">
    <location>
        <begin position="759"/>
        <end position="785"/>
    </location>
</feature>
<dbReference type="PROSITE" id="PS50106">
    <property type="entry name" value="PDZ"/>
    <property type="match status" value="1"/>
</dbReference>
<feature type="compositionally biased region" description="Polar residues" evidence="7">
    <location>
        <begin position="528"/>
        <end position="541"/>
    </location>
</feature>
<feature type="compositionally biased region" description="Low complexity" evidence="7">
    <location>
        <begin position="401"/>
        <end position="416"/>
    </location>
</feature>
<dbReference type="CDD" id="cd09360">
    <property type="entry name" value="LIM_ALP_like"/>
    <property type="match status" value="1"/>
</dbReference>
<feature type="compositionally biased region" description="Basic and acidic residues" evidence="7">
    <location>
        <begin position="1018"/>
        <end position="1036"/>
    </location>
</feature>
<dbReference type="CDD" id="cd23068">
    <property type="entry name" value="PDZ_ZASP52-like"/>
    <property type="match status" value="1"/>
</dbReference>
<dbReference type="EMBL" id="OV725081">
    <property type="protein sequence ID" value="CAH1402101.1"/>
    <property type="molecule type" value="Genomic_DNA"/>
</dbReference>
<evidence type="ECO:0000256" key="7">
    <source>
        <dbReference type="SAM" id="MobiDB-lite"/>
    </source>
</evidence>
<comment type="subcellular location">
    <subcellularLocation>
        <location evidence="1">Cytoplasm</location>
    </subcellularLocation>
</comment>
<feature type="domain" description="LIM zinc-binding" evidence="8">
    <location>
        <begin position="271"/>
        <end position="330"/>
    </location>
</feature>
<dbReference type="GO" id="GO:0061061">
    <property type="term" value="P:muscle structure development"/>
    <property type="evidence" value="ECO:0007669"/>
    <property type="project" value="TreeGrafter"/>
</dbReference>
<keyword evidence="11" id="KW-1185">Reference proteome</keyword>
<evidence type="ECO:0000256" key="4">
    <source>
        <dbReference type="ARBA" id="ARBA00022833"/>
    </source>
</evidence>
<feature type="compositionally biased region" description="Basic and acidic residues" evidence="7">
    <location>
        <begin position="759"/>
        <end position="770"/>
    </location>
</feature>
<dbReference type="GO" id="GO:0005912">
    <property type="term" value="C:adherens junction"/>
    <property type="evidence" value="ECO:0007669"/>
    <property type="project" value="TreeGrafter"/>
</dbReference>
<dbReference type="GO" id="GO:0003779">
    <property type="term" value="F:actin binding"/>
    <property type="evidence" value="ECO:0007669"/>
    <property type="project" value="TreeGrafter"/>
</dbReference>
<dbReference type="CDD" id="cd09455">
    <property type="entry name" value="LIM1_Enigma_like_1"/>
    <property type="match status" value="1"/>
</dbReference>
<dbReference type="CDD" id="cd09461">
    <property type="entry name" value="LIM3_Enigma_like_1"/>
    <property type="match status" value="1"/>
</dbReference>
<dbReference type="InterPro" id="IPR001478">
    <property type="entry name" value="PDZ"/>
</dbReference>
<dbReference type="FunFam" id="2.30.42.10:FF:000055">
    <property type="entry name" value="PDZ and LIM domain protein 3"/>
    <property type="match status" value="1"/>
</dbReference>
<evidence type="ECO:0000256" key="5">
    <source>
        <dbReference type="ARBA" id="ARBA00023038"/>
    </source>
</evidence>
<feature type="region of interest" description="Disordered" evidence="7">
    <location>
        <begin position="526"/>
        <end position="553"/>
    </location>
</feature>
<evidence type="ECO:0000256" key="1">
    <source>
        <dbReference type="ARBA" id="ARBA00004496"/>
    </source>
</evidence>
<dbReference type="SMART" id="SM00735">
    <property type="entry name" value="ZM"/>
    <property type="match status" value="1"/>
</dbReference>
<dbReference type="Proteomes" id="UP001152798">
    <property type="component" value="Chromosome 5"/>
</dbReference>
<dbReference type="InterPro" id="IPR031847">
    <property type="entry name" value="PDLI1-4/Zasp-like_mid"/>
</dbReference>
<evidence type="ECO:0000259" key="9">
    <source>
        <dbReference type="PROSITE" id="PS50106"/>
    </source>
</evidence>
<feature type="region of interest" description="Disordered" evidence="7">
    <location>
        <begin position="1000"/>
        <end position="1055"/>
    </location>
</feature>
<dbReference type="InterPro" id="IPR036034">
    <property type="entry name" value="PDZ_sf"/>
</dbReference>
<feature type="compositionally biased region" description="Polar residues" evidence="7">
    <location>
        <begin position="1290"/>
        <end position="1308"/>
    </location>
</feature>
<feature type="compositionally biased region" description="Basic and acidic residues" evidence="7">
    <location>
        <begin position="1309"/>
        <end position="1326"/>
    </location>
</feature>
<dbReference type="SMART" id="SM00132">
    <property type="entry name" value="LIM"/>
    <property type="match status" value="4"/>
</dbReference>
<dbReference type="PROSITE" id="PS50023">
    <property type="entry name" value="LIM_DOMAIN_2"/>
    <property type="match status" value="3"/>
</dbReference>
<dbReference type="SMART" id="SM00228">
    <property type="entry name" value="PDZ"/>
    <property type="match status" value="1"/>
</dbReference>
<evidence type="ECO:0000259" key="8">
    <source>
        <dbReference type="PROSITE" id="PS50023"/>
    </source>
</evidence>
<dbReference type="GO" id="GO:0051371">
    <property type="term" value="F:muscle alpha-actinin binding"/>
    <property type="evidence" value="ECO:0007669"/>
    <property type="project" value="TreeGrafter"/>
</dbReference>
<dbReference type="PANTHER" id="PTHR24214:SF38">
    <property type="entry name" value="PDZ AND LIM DOMAIN PROTEIN ZASP-RELATED"/>
    <property type="match status" value="1"/>
</dbReference>
<dbReference type="GO" id="GO:0001725">
    <property type="term" value="C:stress fiber"/>
    <property type="evidence" value="ECO:0007669"/>
    <property type="project" value="TreeGrafter"/>
</dbReference>
<dbReference type="OrthoDB" id="5911912at2759"/>
<dbReference type="Pfam" id="PF00412">
    <property type="entry name" value="LIM"/>
    <property type="match status" value="4"/>
</dbReference>
<dbReference type="GO" id="GO:0030036">
    <property type="term" value="P:actin cytoskeleton organization"/>
    <property type="evidence" value="ECO:0007669"/>
    <property type="project" value="TreeGrafter"/>
</dbReference>
<feature type="region of interest" description="Disordered" evidence="7">
    <location>
        <begin position="87"/>
        <end position="113"/>
    </location>
</feature>
<dbReference type="FunFam" id="2.10.110.10:FF:000060">
    <property type="entry name" value="Uncharacterized protein, isoform Z"/>
    <property type="match status" value="1"/>
</dbReference>
<gene>
    <name evidence="10" type="ORF">NEZAVI_LOCUS10999</name>
</gene>
<name>A0A9P0MSX1_NEZVI</name>
<dbReference type="GO" id="GO:0031941">
    <property type="term" value="C:filamentous actin"/>
    <property type="evidence" value="ECO:0007669"/>
    <property type="project" value="TreeGrafter"/>
</dbReference>
<feature type="domain" description="PDZ" evidence="9">
    <location>
        <begin position="6"/>
        <end position="88"/>
    </location>
</feature>
<dbReference type="GO" id="GO:0007507">
    <property type="term" value="P:heart development"/>
    <property type="evidence" value="ECO:0007669"/>
    <property type="project" value="TreeGrafter"/>
</dbReference>
<feature type="compositionally biased region" description="Polar residues" evidence="7">
    <location>
        <begin position="352"/>
        <end position="369"/>
    </location>
</feature>
<feature type="compositionally biased region" description="Low complexity" evidence="7">
    <location>
        <begin position="96"/>
        <end position="106"/>
    </location>
</feature>
<keyword evidence="3 6" id="KW-0479">Metal-binding</keyword>
<dbReference type="InterPro" id="IPR006643">
    <property type="entry name" value="Zasp-like_motif"/>
</dbReference>
<feature type="region of interest" description="Disordered" evidence="7">
    <location>
        <begin position="1260"/>
        <end position="1439"/>
    </location>
</feature>
<evidence type="ECO:0000313" key="11">
    <source>
        <dbReference type="Proteomes" id="UP001152798"/>
    </source>
</evidence>
<dbReference type="Gene3D" id="2.10.110.10">
    <property type="entry name" value="Cysteine Rich Protein"/>
    <property type="match status" value="4"/>
</dbReference>
<dbReference type="PROSITE" id="PS00478">
    <property type="entry name" value="LIM_DOMAIN_1"/>
    <property type="match status" value="1"/>
</dbReference>
<evidence type="ECO:0000256" key="3">
    <source>
        <dbReference type="ARBA" id="ARBA00022723"/>
    </source>
</evidence>
<feature type="region of interest" description="Disordered" evidence="7">
    <location>
        <begin position="647"/>
        <end position="704"/>
    </location>
</feature>
<dbReference type="FunFam" id="2.10.110.10:FF:000069">
    <property type="entry name" value="Uncharacterized protein, isoform Z"/>
    <property type="match status" value="1"/>
</dbReference>
<feature type="region of interest" description="Disordered" evidence="7">
    <location>
        <begin position="401"/>
        <end position="429"/>
    </location>
</feature>
<dbReference type="Pfam" id="PF15936">
    <property type="entry name" value="DUF4749"/>
    <property type="match status" value="1"/>
</dbReference>
<dbReference type="Pfam" id="PF00595">
    <property type="entry name" value="PDZ"/>
    <property type="match status" value="1"/>
</dbReference>
<keyword evidence="2" id="KW-0963">Cytoplasm</keyword>
<dbReference type="PANTHER" id="PTHR24214">
    <property type="entry name" value="PDZ AND LIM DOMAIN PROTEIN ZASP"/>
    <property type="match status" value="1"/>
</dbReference>
<keyword evidence="5 6" id="KW-0440">LIM domain</keyword>
<dbReference type="InterPro" id="IPR050604">
    <property type="entry name" value="PDZ-LIM_domain"/>
</dbReference>
<dbReference type="CDD" id="cd08368">
    <property type="entry name" value="LIM"/>
    <property type="match status" value="1"/>
</dbReference>
<feature type="region of interest" description="Disordered" evidence="7">
    <location>
        <begin position="236"/>
        <end position="271"/>
    </location>
</feature>
<dbReference type="GO" id="GO:0030018">
    <property type="term" value="C:Z disc"/>
    <property type="evidence" value="ECO:0007669"/>
    <property type="project" value="TreeGrafter"/>
</dbReference>
<feature type="region of interest" description="Disordered" evidence="7">
    <location>
        <begin position="797"/>
        <end position="852"/>
    </location>
</feature>
<feature type="compositionally biased region" description="Polar residues" evidence="7">
    <location>
        <begin position="1399"/>
        <end position="1417"/>
    </location>
</feature>
<keyword evidence="4 6" id="KW-0862">Zinc</keyword>
<feature type="region of interest" description="Disordered" evidence="7">
    <location>
        <begin position="1117"/>
        <end position="1143"/>
    </location>
</feature>
<dbReference type="SUPFAM" id="SSF57716">
    <property type="entry name" value="Glucocorticoid receptor-like (DNA-binding domain)"/>
    <property type="match status" value="5"/>
</dbReference>
<dbReference type="GO" id="GO:0046872">
    <property type="term" value="F:metal ion binding"/>
    <property type="evidence" value="ECO:0007669"/>
    <property type="project" value="UniProtKB-KW"/>
</dbReference>
<sequence>MAQVISVRLSRTDNSPWGIRLQGGKDFGQPLLIQKVNGGSLAERAGLLVGDAVIRVNNVDVSDMRHKEAQDTIVRAGNNFEVTVQRGSGGTWKPHVSPVGSVPSPGKASPMAPVTKTSLAASKAPSTPIGAGHNLSPKPFGGAPQVNGDAAVKAIVNKQYNTPVGMYSEEIIAETLSAQAEVLVGGAIGVNFMKNEKTYDSQKSEVFKMVQEVDKEPKSPEPGSLSSVKYFSQHSHAIGGRATSPRPLTPLAKEMGAEPSVPTPPTVQDNPPCSSCGKHIVGVFVRIKDKNLHVECFKCATCGTSLKNVGYYNINNKLYCDIHAKMVARQNPPAPNLEPVTVPPSSFKGGAFQSQVSSAPSLGPQSPQPGTLAPLPFHTQTFAPSGPKPFGTTVASVPSSVFTPSSVAPPSNAPANVAPPPAPPSSGLTKPFSDPCTTVIWPPSSSHSEIVKSETSTSERFEEKRMSICSEEVCSFSSKKTNIGSAILEEDRCPSPVPMEGARNKIKKGTVEKTIIEAGERVLKTRRSVSPQPSAQHTLRPSSPWAMSSRPKTPELLDISSKPHDIQSLLPPACLVRPMTPQQVVVFPPECPTVMYSRSPTPQRDMKKVPDRCTTCPSPLNAVVPYTDIKPALKKTDNSIEKIEASRSLKEHSKKEKIKKEHKSEKEHRIEKVQKTEKEHKIEKMEQKTEKIEHKTEKQNIKEATNESKKIEIKLGNVTVGKEASEETEVLEKMFYSKSEVEKLIQKEVSKALLAKEEMMTQPQKDKKPEPVSVHDLPKPITQSGWMTNALTTASERPFSPISFPKPLELPSVSTNIKPMEPMKIKKDDKPVPLPRETKPYFPPAPQPPEKEKLDDRVGRALREVGCPSPLTGALTVAPDRPYSPIPTFTTVKQVPKTKETFKPIPGHKKEMSMASALTIAPSVPFTVPGKTPIPQTIPAVSINDVNTGSAFKPVTSKISSVTSTEKKSVKSEKSGICMAVITGGKIQETVRVSPVPRPVISSSIKPTPAYIPQPAKPKQEKIERHEESSQSEKVEICQTKSTTVRPVTPSGLHPPSYLPSYQQNIGEIPLRNPAVSPVPHQIKAPEIKPTPMEYAHVPNPKMVAQYKATTYSETKTHSAQKSSVKSGHIHGTQKIDALKSHREGLSPQSWRVEKYRQVQNLSPITVRLSSPRPQSPRPPTGETLQAADANIFIHKPRPSSPLPPIVKVNVKYPPITTSGTTIGSEKSAFSKAGKNGETITSSVHKKTNESCQKQCSESSCKTGCQKVDKPTPSVGQREDIHLSSHRQEVSGSRMNIQSGQEITQTQKISKEQEKHSSHSLAHKEQALSNSQRMIREEQGQQLVSRGHGHSSGQQMASKEKGGQQMMYREQGHSSTQQMVHTEQGHSNTQQRMYKEQGHSSTQQMVHTEQGHSNTQQRMHREQGHSSSHQMTHSEQKLEIQREEKMSSIQKKESRMEQQTMQSMQKSLNVSEMASTNKINDTAEVRKEVTPRTLTNFRAYGETSQKTLGHQGYETSIRDTINNKNNGKFISNKTNVVLADNKSAIKAVTSVESPHPTFPSLPPLSDVDRTAGAGGVGGRTGTLAGSSAPKRGRGILNPSVAPGARIPLCGHCNMQIRGPFITALGKIWCPEHFVCVNAKCSRPLQDIGFVEEADGLYCEFCFEKFLAPSCDKCNSKIKGDCLNAIGKHFHPECFACAYCGKLFGNNPFFLEDSLPYCEADWNELFTTKCFSCGFPIEAGDRWVEALNNNYHSQCFNCTMCKKNLEGQSFYAKAGRPFCKNHAR</sequence>
<protein>
    <recommendedName>
        <fullName evidence="12">PDZ and LIM domain protein Zasp</fullName>
    </recommendedName>
</protein>
<accession>A0A9P0MSX1</accession>